<dbReference type="EMBL" id="FRAA01000004">
    <property type="protein sequence ID" value="SHK36142.1"/>
    <property type="molecule type" value="Genomic_DNA"/>
</dbReference>
<sequence length="68" mass="7736">MKSFKLIFSETISSISKGFSFPSESDSTHGSENINRHAVEVNEIPDTDSQNQIDMDNHHMQNTFNTMM</sequence>
<proteinExistence type="predicted"/>
<gene>
    <name evidence="2" type="ORF">SAMN04488028_104298</name>
</gene>
<feature type="compositionally biased region" description="Basic and acidic residues" evidence="1">
    <location>
        <begin position="26"/>
        <end position="40"/>
    </location>
</feature>
<dbReference type="STRING" id="156994.SAMN04488028_104298"/>
<organism evidence="2 3">
    <name type="scientific">Reichenbachiella agariperforans</name>
    <dbReference type="NCBI Taxonomy" id="156994"/>
    <lineage>
        <taxon>Bacteria</taxon>
        <taxon>Pseudomonadati</taxon>
        <taxon>Bacteroidota</taxon>
        <taxon>Cytophagia</taxon>
        <taxon>Cytophagales</taxon>
        <taxon>Reichenbachiellaceae</taxon>
        <taxon>Reichenbachiella</taxon>
    </lineage>
</organism>
<evidence type="ECO:0000313" key="2">
    <source>
        <dbReference type="EMBL" id="SHK36142.1"/>
    </source>
</evidence>
<evidence type="ECO:0000256" key="1">
    <source>
        <dbReference type="SAM" id="MobiDB-lite"/>
    </source>
</evidence>
<feature type="region of interest" description="Disordered" evidence="1">
    <location>
        <begin position="18"/>
        <end position="54"/>
    </location>
</feature>
<dbReference type="RefSeq" id="WP_139280998.1">
    <property type="nucleotide sequence ID" value="NZ_FRAA01000004.1"/>
</dbReference>
<keyword evidence="3" id="KW-1185">Reference proteome</keyword>
<dbReference type="AlphaFoldDB" id="A0A1M6RUD6"/>
<reference evidence="3" key="1">
    <citation type="submission" date="2016-11" db="EMBL/GenBank/DDBJ databases">
        <authorList>
            <person name="Varghese N."/>
            <person name="Submissions S."/>
        </authorList>
    </citation>
    <scope>NUCLEOTIDE SEQUENCE [LARGE SCALE GENOMIC DNA]</scope>
    <source>
        <strain evidence="3">DSM 26134</strain>
    </source>
</reference>
<name>A0A1M6RUD6_REIAG</name>
<accession>A0A1M6RUD6</accession>
<evidence type="ECO:0000313" key="3">
    <source>
        <dbReference type="Proteomes" id="UP000184474"/>
    </source>
</evidence>
<protein>
    <submittedName>
        <fullName evidence="2">Uncharacterized protein</fullName>
    </submittedName>
</protein>
<dbReference type="Proteomes" id="UP000184474">
    <property type="component" value="Unassembled WGS sequence"/>
</dbReference>